<evidence type="ECO:0000313" key="2">
    <source>
        <dbReference type="EMBL" id="KAF2817228.1"/>
    </source>
</evidence>
<dbReference type="OrthoDB" id="2013972at2759"/>
<dbReference type="InterPro" id="IPR041698">
    <property type="entry name" value="Methyltransf_25"/>
</dbReference>
<dbReference type="Proteomes" id="UP000504636">
    <property type="component" value="Unplaced"/>
</dbReference>
<feature type="domain" description="Methyltransferase" evidence="1">
    <location>
        <begin position="63"/>
        <end position="162"/>
    </location>
</feature>
<dbReference type="GO" id="GO:0008168">
    <property type="term" value="F:methyltransferase activity"/>
    <property type="evidence" value="ECO:0007669"/>
    <property type="project" value="UniProtKB-KW"/>
</dbReference>
<organism evidence="2">
    <name type="scientific">Mytilinidion resinicola</name>
    <dbReference type="NCBI Taxonomy" id="574789"/>
    <lineage>
        <taxon>Eukaryota</taxon>
        <taxon>Fungi</taxon>
        <taxon>Dikarya</taxon>
        <taxon>Ascomycota</taxon>
        <taxon>Pezizomycotina</taxon>
        <taxon>Dothideomycetes</taxon>
        <taxon>Pleosporomycetidae</taxon>
        <taxon>Mytilinidiales</taxon>
        <taxon>Mytilinidiaceae</taxon>
        <taxon>Mytilinidion</taxon>
    </lineage>
</organism>
<sequence>MPTTTPRLLSILTQFLPITRMTPPSTATFASAYLRMTGGCTIHLANTMLSFPSLPPITPASYVLDNACGPGVVTSLLKSRHPAARVMAADLAPAMLDEVDAQIQQNGWSGVETAMLDVRNLEGLDDESFTHVFANLALPVPGDQESGIKAAREMFRVVKKEGVVVVSTWADRVWPAAFTSTAHRIRPTAVPQNAMALEPEYLTGSWLLRQLEEGGFGKNVEIKSVPTYTSAATLDKLVENMFMAKGMFFTGFDEEELGKAKVVLKEEMKGLRTFEEVDGGVRVGMRAWVGVGWKRGDEGEVAC</sequence>
<keyword evidence="3" id="KW-1185">Reference proteome</keyword>
<dbReference type="InterPro" id="IPR029063">
    <property type="entry name" value="SAM-dependent_MTases_sf"/>
</dbReference>
<accession>A0A6A6Z8U7</accession>
<dbReference type="GeneID" id="54467301"/>
<keyword evidence="2" id="KW-0808">Transferase</keyword>
<name>A0A6A6Z8U7_9PEZI</name>
<dbReference type="EMBL" id="MU003692">
    <property type="protein sequence ID" value="KAF2817228.1"/>
    <property type="molecule type" value="Genomic_DNA"/>
</dbReference>
<dbReference type="RefSeq" id="XP_033584192.1">
    <property type="nucleotide sequence ID" value="XM_033726408.1"/>
</dbReference>
<dbReference type="Gene3D" id="3.40.50.150">
    <property type="entry name" value="Vaccinia Virus protein VP39"/>
    <property type="match status" value="1"/>
</dbReference>
<dbReference type="Pfam" id="PF13649">
    <property type="entry name" value="Methyltransf_25"/>
    <property type="match status" value="1"/>
</dbReference>
<reference evidence="4" key="2">
    <citation type="submission" date="2020-04" db="EMBL/GenBank/DDBJ databases">
        <authorList>
            <consortium name="NCBI Genome Project"/>
        </authorList>
    </citation>
    <scope>NUCLEOTIDE SEQUENCE</scope>
    <source>
        <strain evidence="4">CBS 304.34</strain>
    </source>
</reference>
<keyword evidence="2 4" id="KW-0489">Methyltransferase</keyword>
<evidence type="ECO:0000313" key="3">
    <source>
        <dbReference type="Proteomes" id="UP000504636"/>
    </source>
</evidence>
<evidence type="ECO:0000313" key="4">
    <source>
        <dbReference type="RefSeq" id="XP_033584192.1"/>
    </source>
</evidence>
<evidence type="ECO:0000259" key="1">
    <source>
        <dbReference type="Pfam" id="PF13649"/>
    </source>
</evidence>
<dbReference type="CDD" id="cd02440">
    <property type="entry name" value="AdoMet_MTases"/>
    <property type="match status" value="1"/>
</dbReference>
<dbReference type="GO" id="GO:0032259">
    <property type="term" value="P:methylation"/>
    <property type="evidence" value="ECO:0007669"/>
    <property type="project" value="UniProtKB-KW"/>
</dbReference>
<proteinExistence type="predicted"/>
<protein>
    <submittedName>
        <fullName evidence="2 4">S-adenosyl-L-methionine-dependent methyltransferase</fullName>
    </submittedName>
</protein>
<reference evidence="4" key="3">
    <citation type="submission" date="2025-04" db="UniProtKB">
        <authorList>
            <consortium name="RefSeq"/>
        </authorList>
    </citation>
    <scope>IDENTIFICATION</scope>
    <source>
        <strain evidence="4">CBS 304.34</strain>
    </source>
</reference>
<dbReference type="AlphaFoldDB" id="A0A6A6Z8U7"/>
<reference evidence="2 4" key="1">
    <citation type="journal article" date="2020" name="Stud. Mycol.">
        <title>101 Dothideomycetes genomes: a test case for predicting lifestyles and emergence of pathogens.</title>
        <authorList>
            <person name="Haridas S."/>
            <person name="Albert R."/>
            <person name="Binder M."/>
            <person name="Bloem J."/>
            <person name="Labutti K."/>
            <person name="Salamov A."/>
            <person name="Andreopoulos B."/>
            <person name="Baker S."/>
            <person name="Barry K."/>
            <person name="Bills G."/>
            <person name="Bluhm B."/>
            <person name="Cannon C."/>
            <person name="Castanera R."/>
            <person name="Culley D."/>
            <person name="Daum C."/>
            <person name="Ezra D."/>
            <person name="Gonzalez J."/>
            <person name="Henrissat B."/>
            <person name="Kuo A."/>
            <person name="Liang C."/>
            <person name="Lipzen A."/>
            <person name="Lutzoni F."/>
            <person name="Magnuson J."/>
            <person name="Mondo S."/>
            <person name="Nolan M."/>
            <person name="Ohm R."/>
            <person name="Pangilinan J."/>
            <person name="Park H.-J."/>
            <person name="Ramirez L."/>
            <person name="Alfaro M."/>
            <person name="Sun H."/>
            <person name="Tritt A."/>
            <person name="Yoshinaga Y."/>
            <person name="Zwiers L.-H."/>
            <person name="Turgeon B."/>
            <person name="Goodwin S."/>
            <person name="Spatafora J."/>
            <person name="Crous P."/>
            <person name="Grigoriev I."/>
        </authorList>
    </citation>
    <scope>NUCLEOTIDE SEQUENCE</scope>
    <source>
        <strain evidence="2 4">CBS 304.34</strain>
    </source>
</reference>
<gene>
    <name evidence="2 4" type="ORF">BDZ99DRAFT_529534</name>
</gene>
<dbReference type="SUPFAM" id="SSF53335">
    <property type="entry name" value="S-adenosyl-L-methionine-dependent methyltransferases"/>
    <property type="match status" value="1"/>
</dbReference>